<evidence type="ECO:0008006" key="10">
    <source>
        <dbReference type="Google" id="ProtNLM"/>
    </source>
</evidence>
<keyword evidence="5 7" id="KW-0472">Membrane</keyword>
<evidence type="ECO:0000256" key="2">
    <source>
        <dbReference type="ARBA" id="ARBA00022475"/>
    </source>
</evidence>
<keyword evidence="2" id="KW-1003">Cell membrane</keyword>
<evidence type="ECO:0000313" key="8">
    <source>
        <dbReference type="EMBL" id="OLO44229.1"/>
    </source>
</evidence>
<dbReference type="OrthoDB" id="5143175at2"/>
<evidence type="ECO:0000256" key="7">
    <source>
        <dbReference type="SAM" id="Phobius"/>
    </source>
</evidence>
<proteinExistence type="predicted"/>
<feature type="region of interest" description="Disordered" evidence="6">
    <location>
        <begin position="321"/>
        <end position="340"/>
    </location>
</feature>
<gene>
    <name evidence="8" type="ORF">BKH29_08110</name>
</gene>
<keyword evidence="4 7" id="KW-1133">Transmembrane helix</keyword>
<feature type="transmembrane region" description="Helical" evidence="7">
    <location>
        <begin position="191"/>
        <end position="215"/>
    </location>
</feature>
<evidence type="ECO:0000256" key="6">
    <source>
        <dbReference type="SAM" id="MobiDB-lite"/>
    </source>
</evidence>
<dbReference type="EMBL" id="MSKJ01000017">
    <property type="protein sequence ID" value="OLO44229.1"/>
    <property type="molecule type" value="Genomic_DNA"/>
</dbReference>
<accession>A0A1Q8V859</accession>
<feature type="transmembrane region" description="Helical" evidence="7">
    <location>
        <begin position="252"/>
        <end position="277"/>
    </location>
</feature>
<evidence type="ECO:0000256" key="1">
    <source>
        <dbReference type="ARBA" id="ARBA00004651"/>
    </source>
</evidence>
<organism evidence="8 9">
    <name type="scientific">Actinomyces oris</name>
    <dbReference type="NCBI Taxonomy" id="544580"/>
    <lineage>
        <taxon>Bacteria</taxon>
        <taxon>Bacillati</taxon>
        <taxon>Actinomycetota</taxon>
        <taxon>Actinomycetes</taxon>
        <taxon>Actinomycetales</taxon>
        <taxon>Actinomycetaceae</taxon>
        <taxon>Actinomyces</taxon>
    </lineage>
</organism>
<feature type="transmembrane region" description="Helical" evidence="7">
    <location>
        <begin position="148"/>
        <end position="171"/>
    </location>
</feature>
<evidence type="ECO:0000256" key="5">
    <source>
        <dbReference type="ARBA" id="ARBA00023136"/>
    </source>
</evidence>
<feature type="transmembrane region" description="Helical" evidence="7">
    <location>
        <begin position="29"/>
        <end position="56"/>
    </location>
</feature>
<name>A0A1Q8V859_9ACTO</name>
<dbReference type="Pfam" id="PF03631">
    <property type="entry name" value="Virul_fac_BrkB"/>
    <property type="match status" value="1"/>
</dbReference>
<reference evidence="8 9" key="1">
    <citation type="submission" date="2016-12" db="EMBL/GenBank/DDBJ databases">
        <title>Genomic Comparison of strains in the 'Actinomyces naeslundii' Group.</title>
        <authorList>
            <person name="Mughal S.R."/>
            <person name="Do T."/>
            <person name="Gilbert S.C."/>
            <person name="Witherden E.A."/>
            <person name="Didelot X."/>
            <person name="Beighton D."/>
        </authorList>
    </citation>
    <scope>NUCLEOTIDE SEQUENCE [LARGE SCALE GENOMIC DNA]</scope>
    <source>
        <strain evidence="8 9">CCUG 33920</strain>
    </source>
</reference>
<dbReference type="GO" id="GO:0005886">
    <property type="term" value="C:plasma membrane"/>
    <property type="evidence" value="ECO:0007669"/>
    <property type="project" value="UniProtKB-SubCell"/>
</dbReference>
<dbReference type="PANTHER" id="PTHR30213:SF1">
    <property type="entry name" value="INNER MEMBRANE PROTEIN YHJD"/>
    <property type="match status" value="1"/>
</dbReference>
<comment type="caution">
    <text evidence="8">The sequence shown here is derived from an EMBL/GenBank/DDBJ whole genome shotgun (WGS) entry which is preliminary data.</text>
</comment>
<evidence type="ECO:0000256" key="3">
    <source>
        <dbReference type="ARBA" id="ARBA00022692"/>
    </source>
</evidence>
<keyword evidence="3 7" id="KW-0812">Transmembrane</keyword>
<dbReference type="PANTHER" id="PTHR30213">
    <property type="entry name" value="INNER MEMBRANE PROTEIN YHJD"/>
    <property type="match status" value="1"/>
</dbReference>
<dbReference type="RefSeq" id="WP_075376991.1">
    <property type="nucleotide sequence ID" value="NZ_MSKJ01000017.1"/>
</dbReference>
<feature type="transmembrane region" description="Helical" evidence="7">
    <location>
        <begin position="222"/>
        <end position="240"/>
    </location>
</feature>
<dbReference type="AlphaFoldDB" id="A0A1Q8V859"/>
<sequence length="340" mass="35558">MIERVKELLAAGRRTRVGRALIRYGTARGALMAGGIAYTGMFSVFAVLVIGVSMLMAMLGQHPTIRAAVVDSINSLLPGVIDTGNGQGMVSVEQLTLTSALNLGSVLAAGAFIYSVISLMGTLKIALRAMFGLVNPVMRPVVGQLANLAGFLVIVAGVLVTAVASVVTTTLSGSVGRSLGLPQSLTGTGAWVMTLLLSFLIDTGVLALLITVCGIRPPRRDLVQGCMLGAFALGVLRQVGTGAVGSVTRNPLLASFAAIAVLILWLHLTSRVVLLVAAWMANPPLPRDVDHPDEVHAHERPNYVTLSVPETLTWPRQSITGSLEADPTAHPDYVPPVPIP</sequence>
<protein>
    <recommendedName>
        <fullName evidence="10">YihY/virulence factor BrkB family protein</fullName>
    </recommendedName>
</protein>
<comment type="subcellular location">
    <subcellularLocation>
        <location evidence="1">Cell membrane</location>
        <topology evidence="1">Multi-pass membrane protein</topology>
    </subcellularLocation>
</comment>
<dbReference type="InterPro" id="IPR017039">
    <property type="entry name" value="Virul_fac_BrkB"/>
</dbReference>
<feature type="transmembrane region" description="Helical" evidence="7">
    <location>
        <begin position="106"/>
        <end position="127"/>
    </location>
</feature>
<evidence type="ECO:0000313" key="9">
    <source>
        <dbReference type="Proteomes" id="UP000186857"/>
    </source>
</evidence>
<dbReference type="Proteomes" id="UP000186857">
    <property type="component" value="Unassembled WGS sequence"/>
</dbReference>
<evidence type="ECO:0000256" key="4">
    <source>
        <dbReference type="ARBA" id="ARBA00022989"/>
    </source>
</evidence>